<dbReference type="SUPFAM" id="SSF50978">
    <property type="entry name" value="WD40 repeat-like"/>
    <property type="match status" value="1"/>
</dbReference>
<feature type="repeat" description="WD" evidence="11">
    <location>
        <begin position="195"/>
        <end position="236"/>
    </location>
</feature>
<dbReference type="PROSITE" id="PS50082">
    <property type="entry name" value="WD_REPEATS_2"/>
    <property type="match status" value="2"/>
</dbReference>
<evidence type="ECO:0000256" key="2">
    <source>
        <dbReference type="ARBA" id="ARBA00022448"/>
    </source>
</evidence>
<comment type="subcellular location">
    <subcellularLocation>
        <location evidence="1">Endoplasmic reticulum membrane</location>
        <topology evidence="1">Single-pass membrane protein</topology>
    </subcellularLocation>
</comment>
<keyword evidence="14" id="KW-1185">Reference proteome</keyword>
<dbReference type="GO" id="GO:0006888">
    <property type="term" value="P:endoplasmic reticulum to Golgi vesicle-mediated transport"/>
    <property type="evidence" value="ECO:0007669"/>
    <property type="project" value="TreeGrafter"/>
</dbReference>
<dbReference type="OrthoDB" id="2013972at2759"/>
<evidence type="ECO:0008006" key="15">
    <source>
        <dbReference type="Google" id="ProtNLM"/>
    </source>
</evidence>
<reference evidence="13" key="1">
    <citation type="submission" date="2022-01" db="EMBL/GenBank/DDBJ databases">
        <authorList>
            <person name="King R."/>
        </authorList>
    </citation>
    <scope>NUCLEOTIDE SEQUENCE</scope>
</reference>
<dbReference type="Pfam" id="PF00400">
    <property type="entry name" value="WD40"/>
    <property type="match status" value="2"/>
</dbReference>
<feature type="repeat" description="WD" evidence="11">
    <location>
        <begin position="153"/>
        <end position="194"/>
    </location>
</feature>
<dbReference type="GO" id="GO:0003400">
    <property type="term" value="P:regulation of COPII vesicle coating"/>
    <property type="evidence" value="ECO:0007669"/>
    <property type="project" value="TreeGrafter"/>
</dbReference>
<organism evidence="13 14">
    <name type="scientific">Diabrotica balteata</name>
    <name type="common">Banded cucumber beetle</name>
    <dbReference type="NCBI Taxonomy" id="107213"/>
    <lineage>
        <taxon>Eukaryota</taxon>
        <taxon>Metazoa</taxon>
        <taxon>Ecdysozoa</taxon>
        <taxon>Arthropoda</taxon>
        <taxon>Hexapoda</taxon>
        <taxon>Insecta</taxon>
        <taxon>Pterygota</taxon>
        <taxon>Neoptera</taxon>
        <taxon>Endopterygota</taxon>
        <taxon>Coleoptera</taxon>
        <taxon>Polyphaga</taxon>
        <taxon>Cucujiformia</taxon>
        <taxon>Chrysomeloidea</taxon>
        <taxon>Chrysomelidae</taxon>
        <taxon>Galerucinae</taxon>
        <taxon>Diabroticina</taxon>
        <taxon>Diabroticites</taxon>
        <taxon>Diabrotica</taxon>
    </lineage>
</organism>
<proteinExistence type="predicted"/>
<dbReference type="InterPro" id="IPR036322">
    <property type="entry name" value="WD40_repeat_dom_sf"/>
</dbReference>
<keyword evidence="7" id="KW-0931">ER-Golgi transport</keyword>
<evidence type="ECO:0000313" key="14">
    <source>
        <dbReference type="Proteomes" id="UP001153709"/>
    </source>
</evidence>
<sequence>MSSKRKSKESIIARVNFPLYTLQMLTSRHVIVGGGGGTSKTGVHNGFEIFEIFHDGTRFAAKEVTRHETGGNVVMNCSVYSDRKYSLMVAGQESDCQLYKLNPKLVEEVENIGNNTHLRQRNTKNKEVTDDNKNVTKELYFDVKAIENVQTDFNGSEPLSRVVKINHDGTLLATGGTDGDVRIWKFPSMQPLFILKAHTKEIDDIDFSRYDNYVITIAKDGLAVLWDCMTGKERTKLTWKQPEGSKYLYKRCRFGVIEGLDKKCALYTISNPIGVAKKQKSYLQQWIPEENMLRRCIEFDESLAALAVRDDGRFVAVGTMFSGSVSILVAFNLQKILTIVGAHSMFVTGLEFLPTQNLNHSISSVVEAAVLSISVDNQLCIHTVPYRKTIPLWIAIALLVLTLFLTFSLCSYLGL</sequence>
<accession>A0A9N9SQR1</accession>
<evidence type="ECO:0000256" key="3">
    <source>
        <dbReference type="ARBA" id="ARBA00022574"/>
    </source>
</evidence>
<dbReference type="EMBL" id="OU898276">
    <property type="protein sequence ID" value="CAG9826062.1"/>
    <property type="molecule type" value="Genomic_DNA"/>
</dbReference>
<name>A0A9N9SQR1_DIABA</name>
<evidence type="ECO:0000313" key="13">
    <source>
        <dbReference type="EMBL" id="CAG9826062.1"/>
    </source>
</evidence>
<keyword evidence="8" id="KW-0653">Protein transport</keyword>
<keyword evidence="3 11" id="KW-0853">WD repeat</keyword>
<dbReference type="InterPro" id="IPR015943">
    <property type="entry name" value="WD40/YVTN_repeat-like_dom_sf"/>
</dbReference>
<dbReference type="InterPro" id="IPR001680">
    <property type="entry name" value="WD40_rpt"/>
</dbReference>
<dbReference type="SMART" id="SM00320">
    <property type="entry name" value="WD40"/>
    <property type="match status" value="3"/>
</dbReference>
<evidence type="ECO:0000256" key="6">
    <source>
        <dbReference type="ARBA" id="ARBA00022824"/>
    </source>
</evidence>
<dbReference type="GO" id="GO:0005085">
    <property type="term" value="F:guanyl-nucleotide exchange factor activity"/>
    <property type="evidence" value="ECO:0007669"/>
    <property type="project" value="InterPro"/>
</dbReference>
<evidence type="ECO:0000256" key="12">
    <source>
        <dbReference type="SAM" id="Phobius"/>
    </source>
</evidence>
<dbReference type="PROSITE" id="PS50294">
    <property type="entry name" value="WD_REPEATS_REGION"/>
    <property type="match status" value="2"/>
</dbReference>
<dbReference type="PANTHER" id="PTHR23284:SF0">
    <property type="entry name" value="PROLACTIN REGULATORY ELEMENT-BINDING PROTEIN"/>
    <property type="match status" value="1"/>
</dbReference>
<keyword evidence="2" id="KW-0813">Transport</keyword>
<evidence type="ECO:0000256" key="9">
    <source>
        <dbReference type="ARBA" id="ARBA00022989"/>
    </source>
</evidence>
<evidence type="ECO:0000256" key="8">
    <source>
        <dbReference type="ARBA" id="ARBA00022927"/>
    </source>
</evidence>
<keyword evidence="9 12" id="KW-1133">Transmembrane helix</keyword>
<dbReference type="InterPro" id="IPR045260">
    <property type="entry name" value="Sec12-like"/>
</dbReference>
<keyword evidence="4 12" id="KW-0812">Transmembrane</keyword>
<keyword evidence="5" id="KW-0677">Repeat</keyword>
<evidence type="ECO:0000256" key="7">
    <source>
        <dbReference type="ARBA" id="ARBA00022892"/>
    </source>
</evidence>
<dbReference type="PANTHER" id="PTHR23284">
    <property type="entry name" value="PROLACTIN REGULATORY ELEMENT BINDING PROTEIN"/>
    <property type="match status" value="1"/>
</dbReference>
<dbReference type="GO" id="GO:0005789">
    <property type="term" value="C:endoplasmic reticulum membrane"/>
    <property type="evidence" value="ECO:0007669"/>
    <property type="project" value="UniProtKB-SubCell"/>
</dbReference>
<dbReference type="GO" id="GO:0015031">
    <property type="term" value="P:protein transport"/>
    <property type="evidence" value="ECO:0007669"/>
    <property type="project" value="UniProtKB-KW"/>
</dbReference>
<evidence type="ECO:0000256" key="10">
    <source>
        <dbReference type="ARBA" id="ARBA00023136"/>
    </source>
</evidence>
<evidence type="ECO:0000256" key="1">
    <source>
        <dbReference type="ARBA" id="ARBA00004389"/>
    </source>
</evidence>
<gene>
    <name evidence="13" type="ORF">DIABBA_LOCUS208</name>
</gene>
<keyword evidence="10 12" id="KW-0472">Membrane</keyword>
<evidence type="ECO:0000256" key="11">
    <source>
        <dbReference type="PROSITE-ProRule" id="PRU00221"/>
    </source>
</evidence>
<dbReference type="AlphaFoldDB" id="A0A9N9SQR1"/>
<dbReference type="Proteomes" id="UP001153709">
    <property type="component" value="Chromosome 1"/>
</dbReference>
<feature type="transmembrane region" description="Helical" evidence="12">
    <location>
        <begin position="392"/>
        <end position="414"/>
    </location>
</feature>
<evidence type="ECO:0000256" key="4">
    <source>
        <dbReference type="ARBA" id="ARBA00022692"/>
    </source>
</evidence>
<dbReference type="Gene3D" id="2.130.10.10">
    <property type="entry name" value="YVTN repeat-like/Quinoprotein amine dehydrogenase"/>
    <property type="match status" value="1"/>
</dbReference>
<evidence type="ECO:0000256" key="5">
    <source>
        <dbReference type="ARBA" id="ARBA00022737"/>
    </source>
</evidence>
<protein>
    <recommendedName>
        <fullName evidence="15">Prolactin regulatory element-binding protein</fullName>
    </recommendedName>
</protein>
<keyword evidence="6" id="KW-0256">Endoplasmic reticulum</keyword>